<reference evidence="1 2" key="1">
    <citation type="journal article" date="2013" name="PLoS Genet.">
        <title>Comparative genome structure, secondary metabolite, and effector coding capacity across Cochliobolus pathogens.</title>
        <authorList>
            <person name="Condon B.J."/>
            <person name="Leng Y."/>
            <person name="Wu D."/>
            <person name="Bushley K.E."/>
            <person name="Ohm R.A."/>
            <person name="Otillar R."/>
            <person name="Martin J."/>
            <person name="Schackwitz W."/>
            <person name="Grimwood J."/>
            <person name="MohdZainudin N."/>
            <person name="Xue C."/>
            <person name="Wang R."/>
            <person name="Manning V.A."/>
            <person name="Dhillon B."/>
            <person name="Tu Z.J."/>
            <person name="Steffenson B.J."/>
            <person name="Salamov A."/>
            <person name="Sun H."/>
            <person name="Lowry S."/>
            <person name="LaButti K."/>
            <person name="Han J."/>
            <person name="Copeland A."/>
            <person name="Lindquist E."/>
            <person name="Barry K."/>
            <person name="Schmutz J."/>
            <person name="Baker S.E."/>
            <person name="Ciuffetti L.M."/>
            <person name="Grigoriev I.V."/>
            <person name="Zhong S."/>
            <person name="Turgeon B.G."/>
        </authorList>
    </citation>
    <scope>NUCLEOTIDE SEQUENCE [LARGE SCALE GENOMIC DNA]</scope>
    <source>
        <strain evidence="1 2">26-R-13</strain>
    </source>
</reference>
<evidence type="ECO:0000313" key="2">
    <source>
        <dbReference type="Proteomes" id="UP000053841"/>
    </source>
</evidence>
<proteinExistence type="predicted"/>
<dbReference type="OrthoDB" id="288942at2759"/>
<dbReference type="HOGENOM" id="CLU_055163_3_0_1"/>
<sequence length="442" mass="50195">MASGRCNNCAGCTLARQRAERQAAKRRKILNLKCNCDSDIGPEACPIVAKCKEPLAWSISPSEVKDQSNSSLYSLIPAEIRDLIFTFALKDTTSYPIDREPATPNDPGIRRDRYFHRGGGRKAFFYPSDIAFNLLLTCKAVYLETYEKPLRVNSFVITELSEPLKRHLLLPWQFAQITRLDIKLPQMALENGGLRNTFKEWEAQARHENCYVVPRQALILQDLDGRKAGEYPISFDNVLIPAVTKTPDRRPQSINDVLDRAPVPSIRAQPCSSHSRVCLAGKITHLTLRLTAQDWWTWTDDPASTDPHQNLRLDPTFGAPFRSRGSTDEMKLLASDRTAGQPPSLSAECWGTHVTSFLPDLQVLELVLETFKEKIDQLDTVVECARTWAFDVGKETLIWDGESVEKSYTREMAGLRLPRNAPWHDRSRDLEVMVVRFVRDRK</sequence>
<name>W6Y178_COCC2</name>
<dbReference type="GeneID" id="19150550"/>
<organism evidence="1 2">
    <name type="scientific">Cochliobolus carbonum (strain 26-R-13)</name>
    <name type="common">Maize leaf spot fungus</name>
    <name type="synonym">Bipolaris zeicola</name>
    <dbReference type="NCBI Taxonomy" id="930089"/>
    <lineage>
        <taxon>Eukaryota</taxon>
        <taxon>Fungi</taxon>
        <taxon>Dikarya</taxon>
        <taxon>Ascomycota</taxon>
        <taxon>Pezizomycotina</taxon>
        <taxon>Dothideomycetes</taxon>
        <taxon>Pleosporomycetidae</taxon>
        <taxon>Pleosporales</taxon>
        <taxon>Pleosporineae</taxon>
        <taxon>Pleosporaceae</taxon>
        <taxon>Bipolaris</taxon>
    </lineage>
</organism>
<dbReference type="Proteomes" id="UP000053841">
    <property type="component" value="Unassembled WGS sequence"/>
</dbReference>
<dbReference type="KEGG" id="bze:COCCADRAFT_6744"/>
<dbReference type="RefSeq" id="XP_007714340.1">
    <property type="nucleotide sequence ID" value="XM_007716150.1"/>
</dbReference>
<dbReference type="STRING" id="930089.W6Y178"/>
<dbReference type="EMBL" id="KI964666">
    <property type="protein sequence ID" value="EUC31345.1"/>
    <property type="molecule type" value="Genomic_DNA"/>
</dbReference>
<dbReference type="eggNOG" id="ENOG502R81A">
    <property type="taxonomic scope" value="Eukaryota"/>
</dbReference>
<evidence type="ECO:0000313" key="1">
    <source>
        <dbReference type="EMBL" id="EUC31345.1"/>
    </source>
</evidence>
<accession>W6Y178</accession>
<protein>
    <submittedName>
        <fullName evidence="1">Uncharacterized protein</fullName>
    </submittedName>
</protein>
<gene>
    <name evidence="1" type="ORF">COCCADRAFT_6744</name>
</gene>
<dbReference type="AlphaFoldDB" id="W6Y178"/>
<keyword evidence="2" id="KW-1185">Reference proteome</keyword>